<reference evidence="2 3" key="1">
    <citation type="journal article" date="2016" name="Nat. Commun.">
        <title>Ectomycorrhizal ecology is imprinted in the genome of the dominant symbiotic fungus Cenococcum geophilum.</title>
        <authorList>
            <consortium name="DOE Joint Genome Institute"/>
            <person name="Peter M."/>
            <person name="Kohler A."/>
            <person name="Ohm R.A."/>
            <person name="Kuo A."/>
            <person name="Krutzmann J."/>
            <person name="Morin E."/>
            <person name="Arend M."/>
            <person name="Barry K.W."/>
            <person name="Binder M."/>
            <person name="Choi C."/>
            <person name="Clum A."/>
            <person name="Copeland A."/>
            <person name="Grisel N."/>
            <person name="Haridas S."/>
            <person name="Kipfer T."/>
            <person name="LaButti K."/>
            <person name="Lindquist E."/>
            <person name="Lipzen A."/>
            <person name="Maire R."/>
            <person name="Meier B."/>
            <person name="Mihaltcheva S."/>
            <person name="Molinier V."/>
            <person name="Murat C."/>
            <person name="Poggeler S."/>
            <person name="Quandt C.A."/>
            <person name="Sperisen C."/>
            <person name="Tritt A."/>
            <person name="Tisserant E."/>
            <person name="Crous P.W."/>
            <person name="Henrissat B."/>
            <person name="Nehls U."/>
            <person name="Egli S."/>
            <person name="Spatafora J.W."/>
            <person name="Grigoriev I.V."/>
            <person name="Martin F.M."/>
        </authorList>
    </citation>
    <scope>NUCLEOTIDE SEQUENCE [LARGE SCALE GENOMIC DNA]</scope>
    <source>
        <strain evidence="2 3">CBS 207.34</strain>
    </source>
</reference>
<feature type="coiled-coil region" evidence="1">
    <location>
        <begin position="289"/>
        <end position="316"/>
    </location>
</feature>
<proteinExistence type="predicted"/>
<dbReference type="OrthoDB" id="10379483at2759"/>
<keyword evidence="3" id="KW-1185">Reference proteome</keyword>
<sequence>MAFIRLIKDIKNAAKTDGLSEVTAVPKTELSALQESVLQKCYTIEGDEKKIAGLERKIMGMQIEIENLTGITAQRNAEIARLQPFEEEAMRLRPRIGPLQDQIMRLNGELRTSKESAEEFKAKCELLKKHFAVVQSDLASWKRADEITAIESRYRDENLKMKAKLEATIQGLVLGFASKIKTILNQNVDAKAAEHQIGRIKPSILLETPRKESGISPDDLLSASDKSEKEGKTCVMAIFQGLKALAMCSVQQKAETERQEESFSMQLKTQELQHASVIAEFQVQEKKRSLQLQQERKSFNEEKEAIDRQHAELIANIRGRNVWASELRTHLDSIIPLLVIDFQGAIDVLSRAIAKISTNPCHWYVGSRMEKNLKELLSSLREEQRIFSERTQLDNEELILPDGLRMWTATLKEMLSNETALVVKAVANYFYARSRGRVDGKEP</sequence>
<dbReference type="Proteomes" id="UP000250140">
    <property type="component" value="Unassembled WGS sequence"/>
</dbReference>
<gene>
    <name evidence="2" type="ORF">AOQ84DRAFT_418174</name>
</gene>
<organism evidence="2 3">
    <name type="scientific">Glonium stellatum</name>
    <dbReference type="NCBI Taxonomy" id="574774"/>
    <lineage>
        <taxon>Eukaryota</taxon>
        <taxon>Fungi</taxon>
        <taxon>Dikarya</taxon>
        <taxon>Ascomycota</taxon>
        <taxon>Pezizomycotina</taxon>
        <taxon>Dothideomycetes</taxon>
        <taxon>Pleosporomycetidae</taxon>
        <taxon>Gloniales</taxon>
        <taxon>Gloniaceae</taxon>
        <taxon>Glonium</taxon>
    </lineage>
</organism>
<evidence type="ECO:0000313" key="3">
    <source>
        <dbReference type="Proteomes" id="UP000250140"/>
    </source>
</evidence>
<protein>
    <submittedName>
        <fullName evidence="2">Uncharacterized protein</fullName>
    </submittedName>
</protein>
<accession>A0A8E2ESI0</accession>
<keyword evidence="1" id="KW-0175">Coiled coil</keyword>
<name>A0A8E2ESI0_9PEZI</name>
<evidence type="ECO:0000313" key="2">
    <source>
        <dbReference type="EMBL" id="OCL03791.1"/>
    </source>
</evidence>
<evidence type="ECO:0000256" key="1">
    <source>
        <dbReference type="SAM" id="Coils"/>
    </source>
</evidence>
<dbReference type="EMBL" id="KV750678">
    <property type="protein sequence ID" value="OCL03791.1"/>
    <property type="molecule type" value="Genomic_DNA"/>
</dbReference>
<dbReference type="AlphaFoldDB" id="A0A8E2ESI0"/>